<dbReference type="RefSeq" id="WP_074825112.1">
    <property type="nucleotide sequence ID" value="NZ_FNTI01000001.1"/>
</dbReference>
<dbReference type="AlphaFoldDB" id="A0A1M7D532"/>
<dbReference type="Proteomes" id="UP000183208">
    <property type="component" value="Unassembled WGS sequence"/>
</dbReference>
<gene>
    <name evidence="2" type="ORF">SAMN05444171_5168</name>
</gene>
<evidence type="ECO:0000313" key="2">
    <source>
        <dbReference type="EMBL" id="SED79012.1"/>
    </source>
</evidence>
<dbReference type="SUPFAM" id="SSF54427">
    <property type="entry name" value="NTF2-like"/>
    <property type="match status" value="1"/>
</dbReference>
<dbReference type="Pfam" id="PF12680">
    <property type="entry name" value="SnoaL_2"/>
    <property type="match status" value="1"/>
</dbReference>
<protein>
    <submittedName>
        <fullName evidence="2">SnoaL-like domain-containing protein</fullName>
    </submittedName>
</protein>
<dbReference type="Gene3D" id="3.10.450.50">
    <property type="match status" value="1"/>
</dbReference>
<organism evidence="2 3">
    <name type="scientific">Bradyrhizobium lablabi</name>
    <dbReference type="NCBI Taxonomy" id="722472"/>
    <lineage>
        <taxon>Bacteria</taxon>
        <taxon>Pseudomonadati</taxon>
        <taxon>Pseudomonadota</taxon>
        <taxon>Alphaproteobacteria</taxon>
        <taxon>Hyphomicrobiales</taxon>
        <taxon>Nitrobacteraceae</taxon>
        <taxon>Bradyrhizobium</taxon>
    </lineage>
</organism>
<accession>A0A1M7D532</accession>
<feature type="domain" description="SnoaL-like" evidence="1">
    <location>
        <begin position="7"/>
        <end position="109"/>
    </location>
</feature>
<sequence>MPSRQTVEAFVALVEAGDYVGAIEHFYAPDASTRENTGEAVVGRDVLMAKERGVMARFRKIEASRIGPVLIEGDTVTARWKFTFTGADGSSRSLEEIAWQTWRGDKLIEERFFYDPRQMAQ</sequence>
<dbReference type="EMBL" id="FNTI01000001">
    <property type="protein sequence ID" value="SED79012.1"/>
    <property type="molecule type" value="Genomic_DNA"/>
</dbReference>
<reference evidence="2 3" key="1">
    <citation type="submission" date="2016-10" db="EMBL/GenBank/DDBJ databases">
        <authorList>
            <person name="de Groot N.N."/>
        </authorList>
    </citation>
    <scope>NUCLEOTIDE SEQUENCE [LARGE SCALE GENOMIC DNA]</scope>
    <source>
        <strain evidence="2 3">GAS522</strain>
    </source>
</reference>
<dbReference type="OrthoDB" id="9803684at2"/>
<dbReference type="InterPro" id="IPR037401">
    <property type="entry name" value="SnoaL-like"/>
</dbReference>
<evidence type="ECO:0000259" key="1">
    <source>
        <dbReference type="Pfam" id="PF12680"/>
    </source>
</evidence>
<name>A0A1M7D532_9BRAD</name>
<dbReference type="InterPro" id="IPR032710">
    <property type="entry name" value="NTF2-like_dom_sf"/>
</dbReference>
<evidence type="ECO:0000313" key="3">
    <source>
        <dbReference type="Proteomes" id="UP000183208"/>
    </source>
</evidence>
<proteinExistence type="predicted"/>